<dbReference type="EMBL" id="JAVLAQ010000001">
    <property type="protein sequence ID" value="MDT6989750.1"/>
    <property type="molecule type" value="Genomic_DNA"/>
</dbReference>
<comment type="subunit">
    <text evidence="3">Homotrimer.</text>
</comment>
<evidence type="ECO:0000256" key="5">
    <source>
        <dbReference type="ARBA" id="ARBA00023277"/>
    </source>
</evidence>
<sequence length="209" mass="22331">MKKLQIMNRIYQSGALAVVRADTERVLEIASGILKGHVDVMEVSYTNSSAPLAIDALHKKFDERILVGAGTVLDAPTAKDAISHGAAFIYSPIFDKEVAAICNQYQIPYAPGCTSVTEMVEAARFGASFIKVFPYGGIIGPDVISTIKTPLPDLPLLESGGVNGDNITDWLESGVDIVGIGGAFSKGSSDEIAKNAQDIRTKIDNFRQK</sequence>
<accession>A0AAW8VVI0</accession>
<dbReference type="CDD" id="cd00452">
    <property type="entry name" value="KDPG_aldolase"/>
    <property type="match status" value="1"/>
</dbReference>
<dbReference type="PANTHER" id="PTHR30246">
    <property type="entry name" value="2-KETO-3-DEOXY-6-PHOSPHOGLUCONATE ALDOLASE"/>
    <property type="match status" value="1"/>
</dbReference>
<evidence type="ECO:0000256" key="3">
    <source>
        <dbReference type="ARBA" id="ARBA00011233"/>
    </source>
</evidence>
<evidence type="ECO:0000256" key="4">
    <source>
        <dbReference type="ARBA" id="ARBA00023239"/>
    </source>
</evidence>
<keyword evidence="4" id="KW-0456">Lyase</keyword>
<dbReference type="Gene3D" id="3.20.20.70">
    <property type="entry name" value="Aldolase class I"/>
    <property type="match status" value="1"/>
</dbReference>
<evidence type="ECO:0000313" key="7">
    <source>
        <dbReference type="Proteomes" id="UP001267003"/>
    </source>
</evidence>
<evidence type="ECO:0000256" key="1">
    <source>
        <dbReference type="ARBA" id="ARBA00004761"/>
    </source>
</evidence>
<gene>
    <name evidence="6" type="ORF">RI536_06490</name>
</gene>
<name>A0AAW8VVI0_LACPE</name>
<comment type="similarity">
    <text evidence="2">Belongs to the KHG/KDPG aldolase family.</text>
</comment>
<evidence type="ECO:0000313" key="6">
    <source>
        <dbReference type="EMBL" id="MDT6989750.1"/>
    </source>
</evidence>
<reference evidence="6" key="1">
    <citation type="submission" date="2023-08" db="EMBL/GenBank/DDBJ databases">
        <authorList>
            <person name="Page C.A."/>
            <person name="Perez-Diaz I.M."/>
        </authorList>
    </citation>
    <scope>NUCLEOTIDE SEQUENCE</scope>
    <source>
        <strain evidence="6">7.8.46</strain>
    </source>
</reference>
<keyword evidence="5" id="KW-0119">Carbohydrate metabolism</keyword>
<proteinExistence type="inferred from homology"/>
<dbReference type="SUPFAM" id="SSF51569">
    <property type="entry name" value="Aldolase"/>
    <property type="match status" value="1"/>
</dbReference>
<dbReference type="InterPro" id="IPR013785">
    <property type="entry name" value="Aldolase_TIM"/>
</dbReference>
<dbReference type="InterPro" id="IPR000887">
    <property type="entry name" value="Aldlse_KDPG_KHG"/>
</dbReference>
<dbReference type="RefSeq" id="WP_105921854.1">
    <property type="nucleotide sequence ID" value="NZ_JAGWDS010000034.1"/>
</dbReference>
<dbReference type="GO" id="GO:0016829">
    <property type="term" value="F:lyase activity"/>
    <property type="evidence" value="ECO:0007669"/>
    <property type="project" value="UniProtKB-KW"/>
</dbReference>
<comment type="pathway">
    <text evidence="1">Carbohydrate acid metabolism.</text>
</comment>
<evidence type="ECO:0000256" key="2">
    <source>
        <dbReference type="ARBA" id="ARBA00006906"/>
    </source>
</evidence>
<dbReference type="AlphaFoldDB" id="A0AAW8VVI0"/>
<protein>
    <submittedName>
        <fullName evidence="6">Ketohydroxyglutarate aldolase</fullName>
    </submittedName>
</protein>
<dbReference type="Pfam" id="PF01081">
    <property type="entry name" value="Aldolase"/>
    <property type="match status" value="1"/>
</dbReference>
<comment type="caution">
    <text evidence="6">The sequence shown here is derived from an EMBL/GenBank/DDBJ whole genome shotgun (WGS) entry which is preliminary data.</text>
</comment>
<organism evidence="6 7">
    <name type="scientific">Lactiplantibacillus pentosus</name>
    <name type="common">Lactobacillus pentosus</name>
    <dbReference type="NCBI Taxonomy" id="1589"/>
    <lineage>
        <taxon>Bacteria</taxon>
        <taxon>Bacillati</taxon>
        <taxon>Bacillota</taxon>
        <taxon>Bacilli</taxon>
        <taxon>Lactobacillales</taxon>
        <taxon>Lactobacillaceae</taxon>
        <taxon>Lactiplantibacillus</taxon>
    </lineage>
</organism>
<dbReference type="Proteomes" id="UP001267003">
    <property type="component" value="Unassembled WGS sequence"/>
</dbReference>
<dbReference type="PANTHER" id="PTHR30246:SF1">
    <property type="entry name" value="2-DEHYDRO-3-DEOXY-6-PHOSPHOGALACTONATE ALDOLASE-RELATED"/>
    <property type="match status" value="1"/>
</dbReference>